<feature type="compositionally biased region" description="Basic and acidic residues" evidence="1">
    <location>
        <begin position="845"/>
        <end position="860"/>
    </location>
</feature>
<evidence type="ECO:0000256" key="2">
    <source>
        <dbReference type="SAM" id="Phobius"/>
    </source>
</evidence>
<reference evidence="4" key="1">
    <citation type="journal article" date="2019" name="bioRxiv">
        <title>The Genome of the Zebra Mussel, Dreissena polymorpha: A Resource for Invasive Species Research.</title>
        <authorList>
            <person name="McCartney M.A."/>
            <person name="Auch B."/>
            <person name="Kono T."/>
            <person name="Mallez S."/>
            <person name="Zhang Y."/>
            <person name="Obille A."/>
            <person name="Becker A."/>
            <person name="Abrahante J.E."/>
            <person name="Garbe J."/>
            <person name="Badalamenti J.P."/>
            <person name="Herman A."/>
            <person name="Mangelson H."/>
            <person name="Liachko I."/>
            <person name="Sullivan S."/>
            <person name="Sone E.D."/>
            <person name="Koren S."/>
            <person name="Silverstein K.A.T."/>
            <person name="Beckman K.B."/>
            <person name="Gohl D.M."/>
        </authorList>
    </citation>
    <scope>NUCLEOTIDE SEQUENCE</scope>
    <source>
        <strain evidence="4">Duluth1</strain>
        <tissue evidence="4">Whole animal</tissue>
    </source>
</reference>
<sequence>MDSGLKFTLLVLGVWIYCCSTPGQTQEIISRVGDRLDDYRISGSIYVLHVREIPDSLTDLLLDHIETYGHVIVKFAGNPISIVRDADALHHLLRESVHHSKNVSISQDLLNVAYISERNSHLLLVVDEHEAEMTVDTDMALAFLRGSTIRVDVIRLPNNIGSAVNIITQSLQSNRVNLMRLSYSGAPGTSFMVFVDDTITQLIVRVQAERAQPVVIAMTPSGTPSSARPTSIGSVSAGSVVALLEINITQADYGIWKIMKMDSNLWDVTIQAISPVDFTHKFVEPGPGGFGEYEIKGRPISGVLYKMVVEVPEYAKLSKVQSVLLMIRDSQSPKGFGVLQNVGGRRGQSIFTANITIPVEPFMVAIQGSDNSSPTKHTFKRLDPNLITPVTLRLFIPPLTGVILWANETLDIPFTVQNAGADEQGIDVRIEDDQHFALDPNIHSYNIKAGMNESGTFTIKGGPKGGVTTTVTINAKPFVMGSMTFQSGQFDIRRFTVTEHEDHINPTCNITLTTGPCNIGPDPCACVNFTWSAEMNVGDEGFGLKKVYLDPASSTFKFTVDSFQQGHNISMGVIKAKLGSDCCLQNATIRVEDLAGNTDECDINITQGWVPPDLQACFTTTTTTQSTTTPMSTTTTPSSSSSSSSVSTSTLSTLSLQSTVSTIATASRSPGASTASTAGGTLSATGTSKSSSGTQSPSSASQTGATQAPAGTPNAGSTQSSSGASTGINTLAGPVATSGTQLAPATQQSGATQATSGTQLASGSPQSGATQAPSGTPTSGATQTAAATNNESKSSDSNNGLTAVSIGAGMGVGAIIGVTALAAMACLFKKAMSKNTKSVAPQEQGGRRDDEERRERERIQRNLAWT</sequence>
<feature type="transmembrane region" description="Helical" evidence="2">
    <location>
        <begin position="803"/>
        <end position="828"/>
    </location>
</feature>
<feature type="signal peptide" evidence="3">
    <location>
        <begin position="1"/>
        <end position="25"/>
    </location>
</feature>
<keyword evidence="2" id="KW-0472">Membrane</keyword>
<feature type="region of interest" description="Disordered" evidence="1">
    <location>
        <begin position="833"/>
        <end position="866"/>
    </location>
</feature>
<feature type="compositionally biased region" description="Low complexity" evidence="1">
    <location>
        <begin position="664"/>
        <end position="727"/>
    </location>
</feature>
<dbReference type="Proteomes" id="UP000828390">
    <property type="component" value="Unassembled WGS sequence"/>
</dbReference>
<evidence type="ECO:0000256" key="1">
    <source>
        <dbReference type="SAM" id="MobiDB-lite"/>
    </source>
</evidence>
<evidence type="ECO:0000313" key="5">
    <source>
        <dbReference type="Proteomes" id="UP000828390"/>
    </source>
</evidence>
<keyword evidence="2" id="KW-1133">Transmembrane helix</keyword>
<feature type="compositionally biased region" description="Polar residues" evidence="1">
    <location>
        <begin position="737"/>
        <end position="799"/>
    </location>
</feature>
<keyword evidence="3" id="KW-0732">Signal</keyword>
<dbReference type="AlphaFoldDB" id="A0A9D4BPJ4"/>
<feature type="region of interest" description="Disordered" evidence="1">
    <location>
        <begin position="664"/>
        <end position="799"/>
    </location>
</feature>
<name>A0A9D4BPJ4_DREPO</name>
<dbReference type="PANTHER" id="PTHR14905">
    <property type="entry name" value="NG37"/>
    <property type="match status" value="1"/>
</dbReference>
<evidence type="ECO:0000313" key="4">
    <source>
        <dbReference type="EMBL" id="KAH3703834.1"/>
    </source>
</evidence>
<comment type="caution">
    <text evidence="4">The sequence shown here is derived from an EMBL/GenBank/DDBJ whole genome shotgun (WGS) entry which is preliminary data.</text>
</comment>
<feature type="region of interest" description="Disordered" evidence="1">
    <location>
        <begin position="621"/>
        <end position="647"/>
    </location>
</feature>
<organism evidence="4 5">
    <name type="scientific">Dreissena polymorpha</name>
    <name type="common">Zebra mussel</name>
    <name type="synonym">Mytilus polymorpha</name>
    <dbReference type="NCBI Taxonomy" id="45954"/>
    <lineage>
        <taxon>Eukaryota</taxon>
        <taxon>Metazoa</taxon>
        <taxon>Spiralia</taxon>
        <taxon>Lophotrochozoa</taxon>
        <taxon>Mollusca</taxon>
        <taxon>Bivalvia</taxon>
        <taxon>Autobranchia</taxon>
        <taxon>Heteroconchia</taxon>
        <taxon>Euheterodonta</taxon>
        <taxon>Imparidentia</taxon>
        <taxon>Neoheterodontei</taxon>
        <taxon>Myida</taxon>
        <taxon>Dreissenoidea</taxon>
        <taxon>Dreissenidae</taxon>
        <taxon>Dreissena</taxon>
    </lineage>
</organism>
<proteinExistence type="predicted"/>
<reference evidence="4" key="2">
    <citation type="submission" date="2020-11" db="EMBL/GenBank/DDBJ databases">
        <authorList>
            <person name="McCartney M.A."/>
            <person name="Auch B."/>
            <person name="Kono T."/>
            <person name="Mallez S."/>
            <person name="Becker A."/>
            <person name="Gohl D.M."/>
            <person name="Silverstein K.A.T."/>
            <person name="Koren S."/>
            <person name="Bechman K.B."/>
            <person name="Herman A."/>
            <person name="Abrahante J.E."/>
            <person name="Garbe J."/>
        </authorList>
    </citation>
    <scope>NUCLEOTIDE SEQUENCE</scope>
    <source>
        <strain evidence="4">Duluth1</strain>
        <tissue evidence="4">Whole animal</tissue>
    </source>
</reference>
<accession>A0A9D4BPJ4</accession>
<feature type="chain" id="PRO_5038832860" evidence="3">
    <location>
        <begin position="26"/>
        <end position="866"/>
    </location>
</feature>
<evidence type="ECO:0000256" key="3">
    <source>
        <dbReference type="SAM" id="SignalP"/>
    </source>
</evidence>
<keyword evidence="2" id="KW-0812">Transmembrane</keyword>
<gene>
    <name evidence="4" type="ORF">DPMN_078881</name>
</gene>
<protein>
    <submittedName>
        <fullName evidence="4">Uncharacterized protein</fullName>
    </submittedName>
</protein>
<dbReference type="EMBL" id="JAIWYP010000015">
    <property type="protein sequence ID" value="KAH3703834.1"/>
    <property type="molecule type" value="Genomic_DNA"/>
</dbReference>
<dbReference type="InterPro" id="IPR052577">
    <property type="entry name" value="VWA7"/>
</dbReference>
<keyword evidence="5" id="KW-1185">Reference proteome</keyword>
<dbReference type="PANTHER" id="PTHR14905:SF7">
    <property type="entry name" value="VON WILLEBRAND FACTOR A DOMAIN-CONTAINING PROTEIN 7"/>
    <property type="match status" value="1"/>
</dbReference>